<reference evidence="5 6" key="1">
    <citation type="submission" date="2020-11" db="EMBL/GenBank/DDBJ databases">
        <title>Taxonomic evaluation of the Bacillus sporothermodurans group of bacteria based on whole genome sequences.</title>
        <authorList>
            <person name="Fiedler G."/>
            <person name="Herbstmann A.-D."/>
            <person name="Doll E."/>
            <person name="Wenning M."/>
            <person name="Brinks E."/>
            <person name="Kabisch J."/>
            <person name="Breitenwieser F."/>
            <person name="Lappann M."/>
            <person name="Boehnlein C."/>
            <person name="Franz C."/>
        </authorList>
    </citation>
    <scope>NUCLEOTIDE SEQUENCE [LARGE SCALE GENOMIC DNA]</scope>
    <source>
        <strain evidence="5 6">JCM 19841</strain>
    </source>
</reference>
<dbReference type="InterPro" id="IPR050438">
    <property type="entry name" value="LMW_PTPase"/>
</dbReference>
<dbReference type="PANTHER" id="PTHR11717">
    <property type="entry name" value="LOW MOLECULAR WEIGHT PROTEIN TYROSINE PHOSPHATASE"/>
    <property type="match status" value="1"/>
</dbReference>
<name>A0ABX7E8K6_9BACI</name>
<dbReference type="PRINTS" id="PR00719">
    <property type="entry name" value="LMWPTPASE"/>
</dbReference>
<comment type="similarity">
    <text evidence="1">Belongs to the low molecular weight phosphotyrosine protein phosphatase family.</text>
</comment>
<dbReference type="SUPFAM" id="SSF52788">
    <property type="entry name" value="Phosphotyrosine protein phosphatases I"/>
    <property type="match status" value="1"/>
</dbReference>
<dbReference type="PANTHER" id="PTHR11717:SF31">
    <property type="entry name" value="LOW MOLECULAR WEIGHT PROTEIN-TYROSINE-PHOSPHATASE ETP-RELATED"/>
    <property type="match status" value="1"/>
</dbReference>
<organism evidence="5 6">
    <name type="scientific">Heyndrickxia vini</name>
    <dbReference type="NCBI Taxonomy" id="1476025"/>
    <lineage>
        <taxon>Bacteria</taxon>
        <taxon>Bacillati</taxon>
        <taxon>Bacillota</taxon>
        <taxon>Bacilli</taxon>
        <taxon>Bacillales</taxon>
        <taxon>Bacillaceae</taxon>
        <taxon>Heyndrickxia</taxon>
    </lineage>
</organism>
<evidence type="ECO:0000256" key="1">
    <source>
        <dbReference type="ARBA" id="ARBA00011063"/>
    </source>
</evidence>
<evidence type="ECO:0000256" key="2">
    <source>
        <dbReference type="ARBA" id="ARBA00022801"/>
    </source>
</evidence>
<dbReference type="Proteomes" id="UP000595691">
    <property type="component" value="Chromosome"/>
</dbReference>
<keyword evidence="6" id="KW-1185">Reference proteome</keyword>
<evidence type="ECO:0000256" key="3">
    <source>
        <dbReference type="ARBA" id="ARBA00022912"/>
    </source>
</evidence>
<sequence>MSLNLLFVCTGNTCRSPMAEAILRNKNLQNISVKSAGIYAVDGQNASQQTMIVLEENDIEHSHTSKLLTQEDIHWATMILTMTEGHKSSIVESFPVAIDKTCTLKEFVNGKDGNIDVSDPFGGSVEMYRTTFLELSDLIEKAIKKLK</sequence>
<dbReference type="InterPro" id="IPR036196">
    <property type="entry name" value="Ptyr_pPase_sf"/>
</dbReference>
<dbReference type="RefSeq" id="WP_202780874.1">
    <property type="nucleotide sequence ID" value="NZ_CP065425.1"/>
</dbReference>
<dbReference type="InterPro" id="IPR017867">
    <property type="entry name" value="Tyr_phospatase_low_mol_wt"/>
</dbReference>
<evidence type="ECO:0000259" key="4">
    <source>
        <dbReference type="SMART" id="SM00226"/>
    </source>
</evidence>
<evidence type="ECO:0000313" key="5">
    <source>
        <dbReference type="EMBL" id="QQZ11621.1"/>
    </source>
</evidence>
<proteinExistence type="inferred from homology"/>
<dbReference type="CDD" id="cd16344">
    <property type="entry name" value="LMWPAP"/>
    <property type="match status" value="1"/>
</dbReference>
<protein>
    <submittedName>
        <fullName evidence="5">Low molecular weight protein arginine phosphatase</fullName>
    </submittedName>
</protein>
<keyword evidence="2" id="KW-0378">Hydrolase</keyword>
<dbReference type="Gene3D" id="3.40.50.2300">
    <property type="match status" value="1"/>
</dbReference>
<feature type="domain" description="Phosphotyrosine protein phosphatase I" evidence="4">
    <location>
        <begin position="3"/>
        <end position="145"/>
    </location>
</feature>
<dbReference type="EMBL" id="CP065425">
    <property type="protein sequence ID" value="QQZ11621.1"/>
    <property type="molecule type" value="Genomic_DNA"/>
</dbReference>
<dbReference type="InterPro" id="IPR023485">
    <property type="entry name" value="Ptyr_pPase"/>
</dbReference>
<evidence type="ECO:0000313" key="6">
    <source>
        <dbReference type="Proteomes" id="UP000595691"/>
    </source>
</evidence>
<accession>A0ABX7E8K6</accession>
<dbReference type="Pfam" id="PF01451">
    <property type="entry name" value="LMWPc"/>
    <property type="match status" value="1"/>
</dbReference>
<keyword evidence="3" id="KW-0904">Protein phosphatase</keyword>
<dbReference type="SMART" id="SM00226">
    <property type="entry name" value="LMWPc"/>
    <property type="match status" value="1"/>
</dbReference>
<gene>
    <name evidence="5" type="ORF">I5776_20005</name>
</gene>